<dbReference type="InterPro" id="IPR051053">
    <property type="entry name" value="ECH/Chromodomain_protein"/>
</dbReference>
<keyword evidence="2" id="KW-0576">Peroxisome</keyword>
<dbReference type="GO" id="GO:0004165">
    <property type="term" value="F:delta(3)-delta(2)-enoyl-CoA isomerase activity"/>
    <property type="evidence" value="ECO:0007669"/>
    <property type="project" value="UniProtKB-ARBA"/>
</dbReference>
<dbReference type="CDD" id="cd06558">
    <property type="entry name" value="crotonase-like"/>
    <property type="match status" value="1"/>
</dbReference>
<accession>A0A3B0JS28</accession>
<evidence type="ECO:0000313" key="5">
    <source>
        <dbReference type="Proteomes" id="UP000268350"/>
    </source>
</evidence>
<dbReference type="STRING" id="7266.A0A3B0JS28"/>
<keyword evidence="3 4" id="KW-0413">Isomerase</keyword>
<dbReference type="Gene3D" id="1.10.12.10">
    <property type="entry name" value="Lyase 2-enoyl-coa Hydratase, Chain A, domain 2"/>
    <property type="match status" value="1"/>
</dbReference>
<dbReference type="SUPFAM" id="SSF52096">
    <property type="entry name" value="ClpP/crotonase"/>
    <property type="match status" value="1"/>
</dbReference>
<dbReference type="InterPro" id="IPR029045">
    <property type="entry name" value="ClpP/crotonase-like_dom_sf"/>
</dbReference>
<keyword evidence="5" id="KW-1185">Reference proteome</keyword>
<proteinExistence type="predicted"/>
<dbReference type="EMBL" id="OUUW01000009">
    <property type="protein sequence ID" value="SPP84944.1"/>
    <property type="molecule type" value="Genomic_DNA"/>
</dbReference>
<dbReference type="GO" id="GO:0005777">
    <property type="term" value="C:peroxisome"/>
    <property type="evidence" value="ECO:0007669"/>
    <property type="project" value="UniProtKB-SubCell"/>
</dbReference>
<dbReference type="PANTHER" id="PTHR43684">
    <property type="match status" value="1"/>
</dbReference>
<dbReference type="AlphaFoldDB" id="A0A3B0JS28"/>
<evidence type="ECO:0000256" key="1">
    <source>
        <dbReference type="ARBA" id="ARBA00004275"/>
    </source>
</evidence>
<dbReference type="Gene3D" id="3.90.226.10">
    <property type="entry name" value="2-enoyl-CoA Hydratase, Chain A, domain 1"/>
    <property type="match status" value="1"/>
</dbReference>
<organism evidence="4 5">
    <name type="scientific">Drosophila guanche</name>
    <name type="common">Fruit fly</name>
    <dbReference type="NCBI Taxonomy" id="7266"/>
    <lineage>
        <taxon>Eukaryota</taxon>
        <taxon>Metazoa</taxon>
        <taxon>Ecdysozoa</taxon>
        <taxon>Arthropoda</taxon>
        <taxon>Hexapoda</taxon>
        <taxon>Insecta</taxon>
        <taxon>Pterygota</taxon>
        <taxon>Neoptera</taxon>
        <taxon>Endopterygota</taxon>
        <taxon>Diptera</taxon>
        <taxon>Brachycera</taxon>
        <taxon>Muscomorpha</taxon>
        <taxon>Ephydroidea</taxon>
        <taxon>Drosophilidae</taxon>
        <taxon>Drosophila</taxon>
        <taxon>Sophophora</taxon>
    </lineage>
</organism>
<evidence type="ECO:0000313" key="4">
    <source>
        <dbReference type="EMBL" id="SPP84944.1"/>
    </source>
</evidence>
<evidence type="ECO:0000256" key="2">
    <source>
        <dbReference type="ARBA" id="ARBA00023140"/>
    </source>
</evidence>
<sequence length="261" mass="28795">MAAYQGYQELLVEKQGKLLIVKFNNPKKKNCLNRVAYQELARVLSEVNDDGDVTVIVFTGVGDFFTAGNNLSPSGQTDDIQAYLVESNKIFKDMVLGFINCDKIVISLVNGPAIGIGATIVGLSDVAWCAEEAYFYAPFTKLGLVPEGGSSFLLPMILGRSKASEVLLLNEKLSSAEAYNFNFVSRIYKTGDLDSVIWPKLREFSTLPPISLKEGKRLIREGFLASLLKANDAECTELLNRIQGEEFIQAIMDFATRKSKL</sequence>
<dbReference type="PANTHER" id="PTHR43684:SF1">
    <property type="entry name" value="ENOYL-COA DELTA ISOMERASE 2"/>
    <property type="match status" value="1"/>
</dbReference>
<gene>
    <name evidence="4" type="ORF">DGUA_6G014804</name>
</gene>
<comment type="subcellular location">
    <subcellularLocation>
        <location evidence="1">Peroxisome</location>
    </subcellularLocation>
</comment>
<dbReference type="Proteomes" id="UP000268350">
    <property type="component" value="Unassembled WGS sequence"/>
</dbReference>
<dbReference type="InterPro" id="IPR001753">
    <property type="entry name" value="Enoyl-CoA_hydra/iso"/>
</dbReference>
<reference evidence="5" key="1">
    <citation type="submission" date="2018-01" db="EMBL/GenBank/DDBJ databases">
        <authorList>
            <person name="Alioto T."/>
            <person name="Alioto T."/>
        </authorList>
    </citation>
    <scope>NUCLEOTIDE SEQUENCE [LARGE SCALE GENOMIC DNA]</scope>
</reference>
<evidence type="ECO:0000256" key="3">
    <source>
        <dbReference type="ARBA" id="ARBA00023235"/>
    </source>
</evidence>
<dbReference type="OMA" id="FQAIMDF"/>
<dbReference type="InterPro" id="IPR014748">
    <property type="entry name" value="Enoyl-CoA_hydra_C"/>
</dbReference>
<dbReference type="Pfam" id="PF00378">
    <property type="entry name" value="ECH_1"/>
    <property type="match status" value="1"/>
</dbReference>
<dbReference type="OrthoDB" id="409763at2759"/>
<protein>
    <submittedName>
        <fullName evidence="4">Blast:Enoyl-CoA delta isomerase 2, mitochondrial</fullName>
    </submittedName>
</protein>
<name>A0A3B0JS28_DROGU</name>